<accession>A0A918YPF5</accession>
<dbReference type="EMBL" id="BMVG01000024">
    <property type="protein sequence ID" value="GHE10645.1"/>
    <property type="molecule type" value="Genomic_DNA"/>
</dbReference>
<gene>
    <name evidence="2" type="ORF">GCM10010339_67540</name>
</gene>
<feature type="region of interest" description="Disordered" evidence="1">
    <location>
        <begin position="149"/>
        <end position="203"/>
    </location>
</feature>
<dbReference type="AlphaFoldDB" id="A0A918YPF5"/>
<feature type="compositionally biased region" description="Basic and acidic residues" evidence="1">
    <location>
        <begin position="19"/>
        <end position="31"/>
    </location>
</feature>
<feature type="region of interest" description="Disordered" evidence="1">
    <location>
        <begin position="96"/>
        <end position="133"/>
    </location>
</feature>
<organism evidence="2 3">
    <name type="scientific">Streptomyces alanosinicus</name>
    <dbReference type="NCBI Taxonomy" id="68171"/>
    <lineage>
        <taxon>Bacteria</taxon>
        <taxon>Bacillati</taxon>
        <taxon>Actinomycetota</taxon>
        <taxon>Actinomycetes</taxon>
        <taxon>Kitasatosporales</taxon>
        <taxon>Streptomycetaceae</taxon>
        <taxon>Streptomyces</taxon>
    </lineage>
</organism>
<name>A0A918YPF5_9ACTN</name>
<sequence length="203" mass="21362">MQHDLAPHALQASRRLRGHRDGGAGHSDGTRCRRRARPCAARCGGGRADDGVRQHVPAVLGRPLDRTEARFCPATDDAQIHPVLEHSECQHYGERHGTDVLDNSRSGSGGPSGAIEGSFVSCSGPGTLSEPGTSRLAAADKEYDVTGSTELESASWSIPARSKRQAPGRFPRTSRGTLDSVARAPAAAPPPVPLPLLLSPARS</sequence>
<feature type="compositionally biased region" description="Polar residues" evidence="1">
    <location>
        <begin position="120"/>
        <end position="132"/>
    </location>
</feature>
<feature type="region of interest" description="Disordered" evidence="1">
    <location>
        <begin position="1"/>
        <end position="32"/>
    </location>
</feature>
<reference evidence="2" key="2">
    <citation type="submission" date="2020-09" db="EMBL/GenBank/DDBJ databases">
        <authorList>
            <person name="Sun Q."/>
            <person name="Ohkuma M."/>
        </authorList>
    </citation>
    <scope>NUCLEOTIDE SEQUENCE</scope>
    <source>
        <strain evidence="2">JCM 4714</strain>
    </source>
</reference>
<reference evidence="2" key="1">
    <citation type="journal article" date="2014" name="Int. J. Syst. Evol. Microbiol.">
        <title>Complete genome sequence of Corynebacterium casei LMG S-19264T (=DSM 44701T), isolated from a smear-ripened cheese.</title>
        <authorList>
            <consortium name="US DOE Joint Genome Institute (JGI-PGF)"/>
            <person name="Walter F."/>
            <person name="Albersmeier A."/>
            <person name="Kalinowski J."/>
            <person name="Ruckert C."/>
        </authorList>
    </citation>
    <scope>NUCLEOTIDE SEQUENCE</scope>
    <source>
        <strain evidence="2">JCM 4714</strain>
    </source>
</reference>
<keyword evidence="3" id="KW-1185">Reference proteome</keyword>
<evidence type="ECO:0000256" key="1">
    <source>
        <dbReference type="SAM" id="MobiDB-lite"/>
    </source>
</evidence>
<evidence type="ECO:0000313" key="3">
    <source>
        <dbReference type="Proteomes" id="UP000655443"/>
    </source>
</evidence>
<proteinExistence type="predicted"/>
<evidence type="ECO:0000313" key="2">
    <source>
        <dbReference type="EMBL" id="GHE10645.1"/>
    </source>
</evidence>
<comment type="caution">
    <text evidence="2">The sequence shown here is derived from an EMBL/GenBank/DDBJ whole genome shotgun (WGS) entry which is preliminary data.</text>
</comment>
<dbReference type="Proteomes" id="UP000655443">
    <property type="component" value="Unassembled WGS sequence"/>
</dbReference>
<protein>
    <submittedName>
        <fullName evidence="2">Uncharacterized protein</fullName>
    </submittedName>
</protein>